<evidence type="ECO:0000313" key="2">
    <source>
        <dbReference type="EMBL" id="TDD55302.1"/>
    </source>
</evidence>
<dbReference type="AlphaFoldDB" id="A0A4R4ZFP7"/>
<keyword evidence="3" id="KW-1185">Reference proteome</keyword>
<sequence>MVMTVGVGFTAVEIREFVHAYYVQPRGQKLSWLAAQGVPYDRLRQWRTTVFEGDLDRRLVPREGSAMTVPSPKRTALEKARAAERAAHEAEVAALSKRIRELEGTNEALGKAIGLLHALNEHEPDEPPTSSDPSTS</sequence>
<evidence type="ECO:0008006" key="4">
    <source>
        <dbReference type="Google" id="ProtNLM"/>
    </source>
</evidence>
<accession>A0A4R4ZFP7</accession>
<proteinExistence type="predicted"/>
<gene>
    <name evidence="2" type="ORF">E1263_26400</name>
</gene>
<dbReference type="EMBL" id="SMKX01000089">
    <property type="protein sequence ID" value="TDD55302.1"/>
    <property type="molecule type" value="Genomic_DNA"/>
</dbReference>
<organism evidence="2 3">
    <name type="scientific">Kribbella antibiotica</name>
    <dbReference type="NCBI Taxonomy" id="190195"/>
    <lineage>
        <taxon>Bacteria</taxon>
        <taxon>Bacillati</taxon>
        <taxon>Actinomycetota</taxon>
        <taxon>Actinomycetes</taxon>
        <taxon>Propionibacteriales</taxon>
        <taxon>Kribbellaceae</taxon>
        <taxon>Kribbella</taxon>
    </lineage>
</organism>
<evidence type="ECO:0000256" key="1">
    <source>
        <dbReference type="SAM" id="Coils"/>
    </source>
</evidence>
<name>A0A4R4ZFP7_9ACTN</name>
<dbReference type="Proteomes" id="UP000295124">
    <property type="component" value="Unassembled WGS sequence"/>
</dbReference>
<evidence type="ECO:0000313" key="3">
    <source>
        <dbReference type="Proteomes" id="UP000295124"/>
    </source>
</evidence>
<feature type="coiled-coil region" evidence="1">
    <location>
        <begin position="85"/>
        <end position="112"/>
    </location>
</feature>
<comment type="caution">
    <text evidence="2">The sequence shown here is derived from an EMBL/GenBank/DDBJ whole genome shotgun (WGS) entry which is preliminary data.</text>
</comment>
<reference evidence="2 3" key="1">
    <citation type="submission" date="2019-03" db="EMBL/GenBank/DDBJ databases">
        <title>Draft genome sequences of novel Actinobacteria.</title>
        <authorList>
            <person name="Sahin N."/>
            <person name="Ay H."/>
            <person name="Saygin H."/>
        </authorList>
    </citation>
    <scope>NUCLEOTIDE SEQUENCE [LARGE SCALE GENOMIC DNA]</scope>
    <source>
        <strain evidence="2 3">JCM 13523</strain>
    </source>
</reference>
<keyword evidence="1" id="KW-0175">Coiled coil</keyword>
<dbReference type="OrthoDB" id="3837902at2"/>
<protein>
    <recommendedName>
        <fullName evidence="4">Transposase</fullName>
    </recommendedName>
</protein>